<keyword evidence="6 12" id="KW-1133">Transmembrane helix</keyword>
<keyword evidence="10 12" id="KW-0472">Membrane</keyword>
<evidence type="ECO:0000256" key="7">
    <source>
        <dbReference type="ARBA" id="ARBA00023002"/>
    </source>
</evidence>
<feature type="domain" description="Fatty acid desaturase" evidence="13">
    <location>
        <begin position="73"/>
        <end position="293"/>
    </location>
</feature>
<feature type="transmembrane region" description="Helical" evidence="12">
    <location>
        <begin position="192"/>
        <end position="212"/>
    </location>
</feature>
<evidence type="ECO:0000256" key="11">
    <source>
        <dbReference type="ARBA" id="ARBA00023160"/>
    </source>
</evidence>
<keyword evidence="11" id="KW-0275">Fatty acid biosynthesis</keyword>
<dbReference type="PANTHER" id="PTHR11351:SF31">
    <property type="entry name" value="DESATURASE 1, ISOFORM A-RELATED"/>
    <property type="match status" value="1"/>
</dbReference>
<dbReference type="GO" id="GO:0016717">
    <property type="term" value="F:oxidoreductase activity, acting on paired donors, with oxidation of a pair of donors resulting in the reduction of molecular oxygen to two molecules of water"/>
    <property type="evidence" value="ECO:0007669"/>
    <property type="project" value="InterPro"/>
</dbReference>
<evidence type="ECO:0000256" key="9">
    <source>
        <dbReference type="ARBA" id="ARBA00023098"/>
    </source>
</evidence>
<reference evidence="14 15" key="1">
    <citation type="submission" date="2018-06" db="EMBL/GenBank/DDBJ databases">
        <title>Genomic Encyclopedia of Type Strains, Phase IV (KMG-IV): sequencing the most valuable type-strain genomes for metagenomic binning, comparative biology and taxonomic classification.</title>
        <authorList>
            <person name="Goeker M."/>
        </authorList>
    </citation>
    <scope>NUCLEOTIDE SEQUENCE [LARGE SCALE GENOMIC DNA]</scope>
    <source>
        <strain evidence="14 15">DSM 25532</strain>
    </source>
</reference>
<dbReference type="GO" id="GO:0006633">
    <property type="term" value="P:fatty acid biosynthetic process"/>
    <property type="evidence" value="ECO:0007669"/>
    <property type="project" value="UniProtKB-KW"/>
</dbReference>
<dbReference type="EMBL" id="QNRR01000011">
    <property type="protein sequence ID" value="RBP38497.1"/>
    <property type="molecule type" value="Genomic_DNA"/>
</dbReference>
<evidence type="ECO:0000256" key="1">
    <source>
        <dbReference type="ARBA" id="ARBA00004141"/>
    </source>
</evidence>
<evidence type="ECO:0000256" key="12">
    <source>
        <dbReference type="SAM" id="Phobius"/>
    </source>
</evidence>
<comment type="subcellular location">
    <subcellularLocation>
        <location evidence="1">Membrane</location>
        <topology evidence="1">Multi-pass membrane protein</topology>
    </subcellularLocation>
</comment>
<keyword evidence="7" id="KW-0560">Oxidoreductase</keyword>
<feature type="transmembrane region" description="Helical" evidence="12">
    <location>
        <begin position="224"/>
        <end position="246"/>
    </location>
</feature>
<keyword evidence="15" id="KW-1185">Reference proteome</keyword>
<feature type="transmembrane region" description="Helical" evidence="12">
    <location>
        <begin position="54"/>
        <end position="75"/>
    </location>
</feature>
<evidence type="ECO:0000256" key="4">
    <source>
        <dbReference type="ARBA" id="ARBA00022692"/>
    </source>
</evidence>
<keyword evidence="3" id="KW-0444">Lipid biosynthesis</keyword>
<organism evidence="14 15">
    <name type="scientific">Roseimicrobium gellanilyticum</name>
    <dbReference type="NCBI Taxonomy" id="748857"/>
    <lineage>
        <taxon>Bacteria</taxon>
        <taxon>Pseudomonadati</taxon>
        <taxon>Verrucomicrobiota</taxon>
        <taxon>Verrucomicrobiia</taxon>
        <taxon>Verrucomicrobiales</taxon>
        <taxon>Verrucomicrobiaceae</taxon>
        <taxon>Roseimicrobium</taxon>
    </lineage>
</organism>
<dbReference type="InterPro" id="IPR015876">
    <property type="entry name" value="Acyl-CoA_DS"/>
</dbReference>
<feature type="transmembrane region" description="Helical" evidence="12">
    <location>
        <begin position="81"/>
        <end position="99"/>
    </location>
</feature>
<evidence type="ECO:0000256" key="6">
    <source>
        <dbReference type="ARBA" id="ARBA00022989"/>
    </source>
</evidence>
<evidence type="ECO:0000313" key="14">
    <source>
        <dbReference type="EMBL" id="RBP38497.1"/>
    </source>
</evidence>
<dbReference type="Proteomes" id="UP000253426">
    <property type="component" value="Unassembled WGS sequence"/>
</dbReference>
<evidence type="ECO:0000256" key="8">
    <source>
        <dbReference type="ARBA" id="ARBA00023004"/>
    </source>
</evidence>
<evidence type="ECO:0000313" key="15">
    <source>
        <dbReference type="Proteomes" id="UP000253426"/>
    </source>
</evidence>
<dbReference type="PANTHER" id="PTHR11351">
    <property type="entry name" value="ACYL-COA DESATURASE"/>
    <property type="match status" value="1"/>
</dbReference>
<protein>
    <submittedName>
        <fullName evidence="14">Delta-9 acyl-phospholipid desaturase</fullName>
    </submittedName>
</protein>
<comment type="similarity">
    <text evidence="2">Belongs to the fatty acid desaturase type 2 family.</text>
</comment>
<dbReference type="CDD" id="cd03505">
    <property type="entry name" value="Delta9-FADS-like"/>
    <property type="match status" value="1"/>
</dbReference>
<keyword evidence="5" id="KW-0276">Fatty acid metabolism</keyword>
<accession>A0A366H9J8</accession>
<comment type="caution">
    <text evidence="14">The sequence shown here is derived from an EMBL/GenBank/DDBJ whole genome shotgun (WGS) entry which is preliminary data.</text>
</comment>
<dbReference type="AlphaFoldDB" id="A0A366H9J8"/>
<name>A0A366H9J8_9BACT</name>
<evidence type="ECO:0000259" key="13">
    <source>
        <dbReference type="Pfam" id="PF00487"/>
    </source>
</evidence>
<dbReference type="PRINTS" id="PR00075">
    <property type="entry name" value="FACDDSATRASE"/>
</dbReference>
<evidence type="ECO:0000256" key="3">
    <source>
        <dbReference type="ARBA" id="ARBA00022516"/>
    </source>
</evidence>
<dbReference type="GO" id="GO:0016020">
    <property type="term" value="C:membrane"/>
    <property type="evidence" value="ECO:0007669"/>
    <property type="project" value="UniProtKB-SubCell"/>
</dbReference>
<sequence>MRHLRAPNMTETQPSAFRRLLSGVFTTARQWVDNDYCTTEEQAHAKDRVDWKRCLPFIIIHAGCFAVIWVGFSWFALAAAVLLYFARMFAITAFYHRYFSHRTFRTSRFVQFIFAVWGNTAMQRGPLWWAAHHRHHHQHSDDHPDVHSPTLKGFLWSHIGWITSPKNFPTDYSRVKDFMKHREIVFLNRHDVLVPVLYGISLWLIGWALQTWAPGLGTSGAQLFVWGFFISTVALMHGTFFINSLAHVFGKRRFKTEDTSRNSLFLALLTLGEGWHNNHHRYMHSAKQGFYWWEIDVSYYMLKIFSWMGLIWDLRPVPAHIYEEARLHAQNPDASHR</sequence>
<dbReference type="Pfam" id="PF00487">
    <property type="entry name" value="FA_desaturase"/>
    <property type="match status" value="1"/>
</dbReference>
<evidence type="ECO:0000256" key="10">
    <source>
        <dbReference type="ARBA" id="ARBA00023136"/>
    </source>
</evidence>
<keyword evidence="8" id="KW-0408">Iron</keyword>
<gene>
    <name evidence="14" type="ORF">DES53_11114</name>
</gene>
<keyword evidence="9" id="KW-0443">Lipid metabolism</keyword>
<proteinExistence type="inferred from homology"/>
<dbReference type="InterPro" id="IPR005804">
    <property type="entry name" value="FA_desaturase_dom"/>
</dbReference>
<evidence type="ECO:0000256" key="5">
    <source>
        <dbReference type="ARBA" id="ARBA00022832"/>
    </source>
</evidence>
<keyword evidence="4 12" id="KW-0812">Transmembrane</keyword>
<evidence type="ECO:0000256" key="2">
    <source>
        <dbReference type="ARBA" id="ARBA00008749"/>
    </source>
</evidence>